<reference evidence="1" key="1">
    <citation type="submission" date="2021-06" db="EMBL/GenBank/DDBJ databases">
        <authorList>
            <person name="Kallberg Y."/>
            <person name="Tangrot J."/>
            <person name="Rosling A."/>
        </authorList>
    </citation>
    <scope>NUCLEOTIDE SEQUENCE</scope>
    <source>
        <strain evidence="1">MA461A</strain>
    </source>
</reference>
<dbReference type="EMBL" id="CAJVQC010165547">
    <property type="protein sequence ID" value="CAG8849446.1"/>
    <property type="molecule type" value="Genomic_DNA"/>
</dbReference>
<sequence>DLDRPVEYEYFVTKILYSFNSQWHIRDLTKRHRAPYEYIPIPLLPPRPIPIKK</sequence>
<feature type="non-terminal residue" evidence="1">
    <location>
        <position position="53"/>
    </location>
</feature>
<evidence type="ECO:0000313" key="2">
    <source>
        <dbReference type="Proteomes" id="UP000789920"/>
    </source>
</evidence>
<evidence type="ECO:0000313" key="1">
    <source>
        <dbReference type="EMBL" id="CAG8849446.1"/>
    </source>
</evidence>
<comment type="caution">
    <text evidence="1">The sequence shown here is derived from an EMBL/GenBank/DDBJ whole genome shotgun (WGS) entry which is preliminary data.</text>
</comment>
<keyword evidence="2" id="KW-1185">Reference proteome</keyword>
<organism evidence="1 2">
    <name type="scientific">Racocetra persica</name>
    <dbReference type="NCBI Taxonomy" id="160502"/>
    <lineage>
        <taxon>Eukaryota</taxon>
        <taxon>Fungi</taxon>
        <taxon>Fungi incertae sedis</taxon>
        <taxon>Mucoromycota</taxon>
        <taxon>Glomeromycotina</taxon>
        <taxon>Glomeromycetes</taxon>
        <taxon>Diversisporales</taxon>
        <taxon>Gigasporaceae</taxon>
        <taxon>Racocetra</taxon>
    </lineage>
</organism>
<feature type="non-terminal residue" evidence="1">
    <location>
        <position position="1"/>
    </location>
</feature>
<gene>
    <name evidence="1" type="ORF">RPERSI_LOCUS35592</name>
</gene>
<protein>
    <submittedName>
        <fullName evidence="1">23331_t:CDS:1</fullName>
    </submittedName>
</protein>
<dbReference type="Proteomes" id="UP000789920">
    <property type="component" value="Unassembled WGS sequence"/>
</dbReference>
<name>A0ACA9SW40_9GLOM</name>
<accession>A0ACA9SW40</accession>
<proteinExistence type="predicted"/>